<dbReference type="Gene3D" id="1.20.5.160">
    <property type="entry name" value="Bacterial aa3 type cytochrome c oxidase subunit IV"/>
    <property type="match status" value="1"/>
</dbReference>
<organism evidence="2 3">
    <name type="scientific">Limobrevibacterium gyesilva</name>
    <dbReference type="NCBI Taxonomy" id="2991712"/>
    <lineage>
        <taxon>Bacteria</taxon>
        <taxon>Pseudomonadati</taxon>
        <taxon>Pseudomonadota</taxon>
        <taxon>Alphaproteobacteria</taxon>
        <taxon>Acetobacterales</taxon>
        <taxon>Acetobacteraceae</taxon>
        <taxon>Limobrevibacterium</taxon>
    </lineage>
</organism>
<evidence type="ECO:0008006" key="4">
    <source>
        <dbReference type="Google" id="ProtNLM"/>
    </source>
</evidence>
<evidence type="ECO:0000313" key="3">
    <source>
        <dbReference type="Proteomes" id="UP001165679"/>
    </source>
</evidence>
<dbReference type="Proteomes" id="UP001165679">
    <property type="component" value="Unassembled WGS sequence"/>
</dbReference>
<reference evidence="2" key="2">
    <citation type="submission" date="2022-10" db="EMBL/GenBank/DDBJ databases">
        <authorList>
            <person name="Trinh H.N."/>
        </authorList>
    </citation>
    <scope>NUCLEOTIDE SEQUENCE</scope>
    <source>
        <strain evidence="2">RN2-1</strain>
    </source>
</reference>
<proteinExistence type="predicted"/>
<gene>
    <name evidence="2" type="ORF">OL599_01105</name>
</gene>
<dbReference type="AlphaFoldDB" id="A0AA42CFU7"/>
<name>A0AA42CFU7_9PROT</name>
<dbReference type="RefSeq" id="WP_264711741.1">
    <property type="nucleotide sequence ID" value="NZ_JAPDNT010000001.1"/>
</dbReference>
<protein>
    <recommendedName>
        <fullName evidence="4">Aa3-type cytochrome c oxidase subunit IV</fullName>
    </recommendedName>
</protein>
<keyword evidence="1" id="KW-0812">Transmembrane</keyword>
<comment type="caution">
    <text evidence="2">The sequence shown here is derived from an EMBL/GenBank/DDBJ whole genome shotgun (WGS) entry which is preliminary data.</text>
</comment>
<keyword evidence="1" id="KW-1133">Transmembrane helix</keyword>
<dbReference type="InterPro" id="IPR036596">
    <property type="entry name" value="Cyt-C_aa3_sf"/>
</dbReference>
<evidence type="ECO:0000256" key="1">
    <source>
        <dbReference type="SAM" id="Phobius"/>
    </source>
</evidence>
<keyword evidence="1" id="KW-0472">Membrane</keyword>
<dbReference type="EMBL" id="JAPDNT010000001">
    <property type="protein sequence ID" value="MCW3473165.1"/>
    <property type="molecule type" value="Genomic_DNA"/>
</dbReference>
<feature type="transmembrane region" description="Helical" evidence="1">
    <location>
        <begin position="24"/>
        <end position="50"/>
    </location>
</feature>
<evidence type="ECO:0000313" key="2">
    <source>
        <dbReference type="EMBL" id="MCW3473165.1"/>
    </source>
</evidence>
<sequence>MAQSPMSDLPPVTEEAFVANRQQVWASFCGFTTGTVIVAVAILVLMAIFLL</sequence>
<accession>A0AA42CFU7</accession>
<reference evidence="2" key="1">
    <citation type="submission" date="2022-09" db="EMBL/GenBank/DDBJ databases">
        <title>Rhodovastum sp. nov. RN2-1 isolated from soil in Seongnam, South Korea.</title>
        <authorList>
            <person name="Le N.T."/>
        </authorList>
    </citation>
    <scope>NUCLEOTIDE SEQUENCE</scope>
    <source>
        <strain evidence="2">RN2-1</strain>
    </source>
</reference>
<keyword evidence="3" id="KW-1185">Reference proteome</keyword>